<dbReference type="PANTHER" id="PTHR43625:SF40">
    <property type="entry name" value="ALDO-KETO REDUCTASE YAKC [NADP(+)]"/>
    <property type="match status" value="1"/>
</dbReference>
<protein>
    <submittedName>
        <fullName evidence="3">Aldo-keto reductase</fullName>
    </submittedName>
</protein>
<dbReference type="SUPFAM" id="SSF51430">
    <property type="entry name" value="NAD(P)-linked oxidoreductase"/>
    <property type="match status" value="1"/>
</dbReference>
<evidence type="ECO:0000313" key="4">
    <source>
        <dbReference type="Proteomes" id="UP001201980"/>
    </source>
</evidence>
<accession>A0AAD5RJF3</accession>
<keyword evidence="4" id="KW-1185">Reference proteome</keyword>
<dbReference type="InterPro" id="IPR023210">
    <property type="entry name" value="NADP_OxRdtase_dom"/>
</dbReference>
<dbReference type="InterPro" id="IPR050791">
    <property type="entry name" value="Aldo-Keto_reductase"/>
</dbReference>
<evidence type="ECO:0000259" key="2">
    <source>
        <dbReference type="Pfam" id="PF00248"/>
    </source>
</evidence>
<dbReference type="AlphaFoldDB" id="A0AAD5RJF3"/>
<feature type="domain" description="NADP-dependent oxidoreductase" evidence="2">
    <location>
        <begin position="22"/>
        <end position="330"/>
    </location>
</feature>
<dbReference type="Pfam" id="PF00248">
    <property type="entry name" value="Aldo_ket_red"/>
    <property type="match status" value="1"/>
</dbReference>
<dbReference type="EMBL" id="JAKWBI020000366">
    <property type="protein sequence ID" value="KAJ2895945.1"/>
    <property type="molecule type" value="Genomic_DNA"/>
</dbReference>
<comment type="caution">
    <text evidence="3">The sequence shown here is derived from an EMBL/GenBank/DDBJ whole genome shotgun (WGS) entry which is preliminary data.</text>
</comment>
<proteinExistence type="predicted"/>
<name>A0AAD5RJF3_9PEZI</name>
<dbReference type="Proteomes" id="UP001201980">
    <property type="component" value="Unassembled WGS sequence"/>
</dbReference>
<dbReference type="PANTHER" id="PTHR43625">
    <property type="entry name" value="AFLATOXIN B1 ALDEHYDE REDUCTASE"/>
    <property type="match status" value="1"/>
</dbReference>
<sequence length="359" mass="39668">MPTPSTISTRKLGKSGRDIPTLGLGLMGLSIAYGPVPPDEERLALLDHAWSLGYTNWDTSDAYGDSEDLIGKWLSLHPERREDIFLASKFGFAGGEVDEKTGQWTIKIDSSAQYARQALGRSLKRLGVDSLDLWYVHRVDGVTPVERTVEVMKMAKEEGKIKAVGLSSVTSRTLLRASAICPIDAVQVEYSPWSVEIEGEAGTNLLRTCRDLGVTVFAYSPLGRGFLTGRYASPDDFSPDDLRRGVPRFSEEHFAANLRVVEKLREMAYQKEQSSERKKVTPAQIALAWLRKQGEDVIPIPGTKSIKYIEENLGSLQVELTDIEEEEVRRLVDDVGVVGAKANVVMASLDELRDTPLAS</sequence>
<organism evidence="3 4">
    <name type="scientific">Zalerion maritima</name>
    <dbReference type="NCBI Taxonomy" id="339359"/>
    <lineage>
        <taxon>Eukaryota</taxon>
        <taxon>Fungi</taxon>
        <taxon>Dikarya</taxon>
        <taxon>Ascomycota</taxon>
        <taxon>Pezizomycotina</taxon>
        <taxon>Sordariomycetes</taxon>
        <taxon>Lulworthiomycetidae</taxon>
        <taxon>Lulworthiales</taxon>
        <taxon>Lulworthiaceae</taxon>
        <taxon>Zalerion</taxon>
    </lineage>
</organism>
<dbReference type="Gene3D" id="3.20.20.100">
    <property type="entry name" value="NADP-dependent oxidoreductase domain"/>
    <property type="match status" value="1"/>
</dbReference>
<evidence type="ECO:0000256" key="1">
    <source>
        <dbReference type="ARBA" id="ARBA00023002"/>
    </source>
</evidence>
<dbReference type="GO" id="GO:0016491">
    <property type="term" value="F:oxidoreductase activity"/>
    <property type="evidence" value="ECO:0007669"/>
    <property type="project" value="UniProtKB-KW"/>
</dbReference>
<gene>
    <name evidence="3" type="ORF">MKZ38_006027</name>
</gene>
<dbReference type="InterPro" id="IPR036812">
    <property type="entry name" value="NAD(P)_OxRdtase_dom_sf"/>
</dbReference>
<dbReference type="GO" id="GO:0005737">
    <property type="term" value="C:cytoplasm"/>
    <property type="evidence" value="ECO:0007669"/>
    <property type="project" value="TreeGrafter"/>
</dbReference>
<reference evidence="3" key="1">
    <citation type="submission" date="2022-07" db="EMBL/GenBank/DDBJ databases">
        <title>Draft genome sequence of Zalerion maritima ATCC 34329, a (micro)plastics degrading marine fungus.</title>
        <authorList>
            <person name="Paco A."/>
            <person name="Goncalves M.F.M."/>
            <person name="Rocha-Santos T.A.P."/>
            <person name="Alves A."/>
        </authorList>
    </citation>
    <scope>NUCLEOTIDE SEQUENCE</scope>
    <source>
        <strain evidence="3">ATCC 34329</strain>
    </source>
</reference>
<evidence type="ECO:0000313" key="3">
    <source>
        <dbReference type="EMBL" id="KAJ2895945.1"/>
    </source>
</evidence>
<keyword evidence="1" id="KW-0560">Oxidoreductase</keyword>